<protein>
    <submittedName>
        <fullName evidence="1">Uncharacterized protein</fullName>
    </submittedName>
</protein>
<dbReference type="Proteomes" id="UP001448207">
    <property type="component" value="Unassembled WGS sequence"/>
</dbReference>
<comment type="caution">
    <text evidence="1">The sequence shown here is derived from an EMBL/GenBank/DDBJ whole genome shotgun (WGS) entry which is preliminary data.</text>
</comment>
<proteinExistence type="predicted"/>
<feature type="non-terminal residue" evidence="1">
    <location>
        <position position="1"/>
    </location>
</feature>
<evidence type="ECO:0000313" key="1">
    <source>
        <dbReference type="EMBL" id="KAL0092474.1"/>
    </source>
</evidence>
<name>A0ABR3B8T9_PHYBL</name>
<evidence type="ECO:0000313" key="2">
    <source>
        <dbReference type="Proteomes" id="UP001448207"/>
    </source>
</evidence>
<organism evidence="1 2">
    <name type="scientific">Phycomyces blakesleeanus</name>
    <dbReference type="NCBI Taxonomy" id="4837"/>
    <lineage>
        <taxon>Eukaryota</taxon>
        <taxon>Fungi</taxon>
        <taxon>Fungi incertae sedis</taxon>
        <taxon>Mucoromycota</taxon>
        <taxon>Mucoromycotina</taxon>
        <taxon>Mucoromycetes</taxon>
        <taxon>Mucorales</taxon>
        <taxon>Phycomycetaceae</taxon>
        <taxon>Phycomyces</taxon>
    </lineage>
</organism>
<reference evidence="1 2" key="1">
    <citation type="submission" date="2024-04" db="EMBL/GenBank/DDBJ databases">
        <title>Symmetric and asymmetric DNA N6-adenine methylation regulates different biological responses in Mucorales.</title>
        <authorList>
            <consortium name="Lawrence Berkeley National Laboratory"/>
            <person name="Lax C."/>
            <person name="Mondo S.J."/>
            <person name="Osorio-Concepcion M."/>
            <person name="Muszewska A."/>
            <person name="Corrochano-Luque M."/>
            <person name="Gutierrez G."/>
            <person name="Riley R."/>
            <person name="Lipzen A."/>
            <person name="Guo J."/>
            <person name="Hundley H."/>
            <person name="Amirebrahimi M."/>
            <person name="Ng V."/>
            <person name="Lorenzo-Gutierrez D."/>
            <person name="Binder U."/>
            <person name="Yang J."/>
            <person name="Song Y."/>
            <person name="Canovas D."/>
            <person name="Navarro E."/>
            <person name="Freitag M."/>
            <person name="Gabaldon T."/>
            <person name="Grigoriev I.V."/>
            <person name="Corrochano L.M."/>
            <person name="Nicolas F.E."/>
            <person name="Garre V."/>
        </authorList>
    </citation>
    <scope>NUCLEOTIDE SEQUENCE [LARGE SCALE GENOMIC DNA]</scope>
    <source>
        <strain evidence="1 2">L51</strain>
    </source>
</reference>
<sequence>ATKEKKNIILFLPCLYLHHALQIPLLVNPILHLLSFYTCSSAGVRGKLLLKAVNHRLICSKEQRKRNKEYCCYYYYYR</sequence>
<keyword evidence="2" id="KW-1185">Reference proteome</keyword>
<dbReference type="EMBL" id="JBCLYO010000002">
    <property type="protein sequence ID" value="KAL0092474.1"/>
    <property type="molecule type" value="Genomic_DNA"/>
</dbReference>
<accession>A0ABR3B8T9</accession>
<gene>
    <name evidence="1" type="ORF">J3Q64DRAFT_1719104</name>
</gene>